<evidence type="ECO:0000313" key="4">
    <source>
        <dbReference type="Proteomes" id="UP001589692"/>
    </source>
</evidence>
<evidence type="ECO:0000313" key="3">
    <source>
        <dbReference type="EMBL" id="MFB9951237.1"/>
    </source>
</evidence>
<name>A0ABV6AL11_9HYPH</name>
<protein>
    <submittedName>
        <fullName evidence="3">TIGR02301 family protein</fullName>
    </submittedName>
</protein>
<keyword evidence="4" id="KW-1185">Reference proteome</keyword>
<sequence length="151" mass="16398">MSFISRLRLLSTPISILALASLLAATPLAAQTSKPTAPKQQPAPPPPAEEKPAPYETQLTRLAEVLGSIQYLRALCGVPGSDWRASMRQLLDADTANEPKRREKLTAAFNRGYRSFAAVHTSCTDAARTAEERYRNEGATLATEIATRFGN</sequence>
<proteinExistence type="predicted"/>
<feature type="chain" id="PRO_5045415788" evidence="2">
    <location>
        <begin position="31"/>
        <end position="151"/>
    </location>
</feature>
<feature type="region of interest" description="Disordered" evidence="1">
    <location>
        <begin position="31"/>
        <end position="54"/>
    </location>
</feature>
<feature type="signal peptide" evidence="2">
    <location>
        <begin position="1"/>
        <end position="30"/>
    </location>
</feature>
<reference evidence="3 4" key="1">
    <citation type="submission" date="2024-09" db="EMBL/GenBank/DDBJ databases">
        <authorList>
            <person name="Sun Q."/>
            <person name="Mori K."/>
        </authorList>
    </citation>
    <scope>NUCLEOTIDE SEQUENCE [LARGE SCALE GENOMIC DNA]</scope>
    <source>
        <strain evidence="3 4">TBRC 4938</strain>
    </source>
</reference>
<evidence type="ECO:0000256" key="1">
    <source>
        <dbReference type="SAM" id="MobiDB-lite"/>
    </source>
</evidence>
<dbReference type="InterPro" id="IPR012645">
    <property type="entry name" value="CHP02301"/>
</dbReference>
<gene>
    <name evidence="3" type="ORF">ACFFP0_20510</name>
</gene>
<evidence type="ECO:0000256" key="2">
    <source>
        <dbReference type="SAM" id="SignalP"/>
    </source>
</evidence>
<comment type="caution">
    <text evidence="3">The sequence shown here is derived from an EMBL/GenBank/DDBJ whole genome shotgun (WGS) entry which is preliminary data.</text>
</comment>
<dbReference type="EMBL" id="JBHMAA010000024">
    <property type="protein sequence ID" value="MFB9951237.1"/>
    <property type="molecule type" value="Genomic_DNA"/>
</dbReference>
<dbReference type="Pfam" id="PF09539">
    <property type="entry name" value="DUF2385"/>
    <property type="match status" value="1"/>
</dbReference>
<dbReference type="NCBIfam" id="TIGR02301">
    <property type="entry name" value="TIGR02301 family protein"/>
    <property type="match status" value="1"/>
</dbReference>
<dbReference type="Proteomes" id="UP001589692">
    <property type="component" value="Unassembled WGS sequence"/>
</dbReference>
<organism evidence="3 4">
    <name type="scientific">Rhizobium puerariae</name>
    <dbReference type="NCBI Taxonomy" id="1585791"/>
    <lineage>
        <taxon>Bacteria</taxon>
        <taxon>Pseudomonadati</taxon>
        <taxon>Pseudomonadota</taxon>
        <taxon>Alphaproteobacteria</taxon>
        <taxon>Hyphomicrobiales</taxon>
        <taxon>Rhizobiaceae</taxon>
        <taxon>Rhizobium/Agrobacterium group</taxon>
        <taxon>Rhizobium</taxon>
    </lineage>
</organism>
<keyword evidence="2" id="KW-0732">Signal</keyword>
<dbReference type="RefSeq" id="WP_377264052.1">
    <property type="nucleotide sequence ID" value="NZ_JBHMAA010000024.1"/>
</dbReference>
<accession>A0ABV6AL11</accession>